<feature type="transmembrane region" description="Helical" evidence="6">
    <location>
        <begin position="202"/>
        <end position="221"/>
    </location>
</feature>
<accession>A0A849BV02</accession>
<evidence type="ECO:0000256" key="3">
    <source>
        <dbReference type="ARBA" id="ARBA00022692"/>
    </source>
</evidence>
<feature type="transmembrane region" description="Helical" evidence="6">
    <location>
        <begin position="121"/>
        <end position="149"/>
    </location>
</feature>
<protein>
    <submittedName>
        <fullName evidence="7">YihY/virulence factor BrkB family protein</fullName>
    </submittedName>
</protein>
<keyword evidence="3 6" id="KW-0812">Transmembrane</keyword>
<dbReference type="PANTHER" id="PTHR30213">
    <property type="entry name" value="INNER MEMBRANE PROTEIN YHJD"/>
    <property type="match status" value="1"/>
</dbReference>
<feature type="transmembrane region" description="Helical" evidence="6">
    <location>
        <begin position="274"/>
        <end position="297"/>
    </location>
</feature>
<dbReference type="RefSeq" id="WP_171203987.1">
    <property type="nucleotide sequence ID" value="NZ_BAAANP010000028.1"/>
</dbReference>
<dbReference type="PIRSF" id="PIRSF035875">
    <property type="entry name" value="RNase_BN"/>
    <property type="match status" value="1"/>
</dbReference>
<dbReference type="EMBL" id="JABEMA010000289">
    <property type="protein sequence ID" value="NNH24224.1"/>
    <property type="molecule type" value="Genomic_DNA"/>
</dbReference>
<dbReference type="InterPro" id="IPR017039">
    <property type="entry name" value="Virul_fac_BrkB"/>
</dbReference>
<dbReference type="GO" id="GO:0005886">
    <property type="term" value="C:plasma membrane"/>
    <property type="evidence" value="ECO:0007669"/>
    <property type="project" value="UniProtKB-SubCell"/>
</dbReference>
<evidence type="ECO:0000256" key="2">
    <source>
        <dbReference type="ARBA" id="ARBA00022475"/>
    </source>
</evidence>
<keyword evidence="8" id="KW-1185">Reference proteome</keyword>
<gene>
    <name evidence="7" type="ORF">HLB09_14215</name>
</gene>
<comment type="subcellular location">
    <subcellularLocation>
        <location evidence="1">Cell membrane</location>
        <topology evidence="1">Multi-pass membrane protein</topology>
    </subcellularLocation>
</comment>
<evidence type="ECO:0000313" key="7">
    <source>
        <dbReference type="EMBL" id="NNH24224.1"/>
    </source>
</evidence>
<proteinExistence type="predicted"/>
<dbReference type="PANTHER" id="PTHR30213:SF0">
    <property type="entry name" value="UPF0761 MEMBRANE PROTEIN YIHY"/>
    <property type="match status" value="1"/>
</dbReference>
<dbReference type="Pfam" id="PF03631">
    <property type="entry name" value="Virul_fac_BrkB"/>
    <property type="match status" value="1"/>
</dbReference>
<comment type="caution">
    <text evidence="7">The sequence shown here is derived from an EMBL/GenBank/DDBJ whole genome shotgun (WGS) entry which is preliminary data.</text>
</comment>
<organism evidence="7 8">
    <name type="scientific">Pseudokineococcus marinus</name>
    <dbReference type="NCBI Taxonomy" id="351215"/>
    <lineage>
        <taxon>Bacteria</taxon>
        <taxon>Bacillati</taxon>
        <taxon>Actinomycetota</taxon>
        <taxon>Actinomycetes</taxon>
        <taxon>Kineosporiales</taxon>
        <taxon>Kineosporiaceae</taxon>
        <taxon>Pseudokineococcus</taxon>
    </lineage>
</organism>
<sequence length="319" mass="33342">MGALEEGLRRRGRAVRRRAREVPVLGTGADVVLEAVRLGLRQRVTGLAAEAAFFALLSLPPLVLGLTGTAALVGSRLGADTTAQLERVLSTQLSPFLTEDVVGGTIVPTITAALDGPRFDLISIGFVLSLWSGSRALAVLLDTVAIMYGMGGGRGPVRARALSLLLYVLGLGAGAVALPLLLLGPTALERLLPDPLEGLLSLYWPVVLLLSSLLLALLYHAATPVRLAWRRALPGAAVALGLWVVTSWGLRALLGLTVGTGRGVAIYGPLSAPIVLLLWFYLLALGVLVGAGLNAAVEHVRPQRDEDGMTVDERAAEGT</sequence>
<feature type="transmembrane region" description="Helical" evidence="6">
    <location>
        <begin position="233"/>
        <end position="254"/>
    </location>
</feature>
<keyword evidence="2" id="KW-1003">Cell membrane</keyword>
<feature type="transmembrane region" description="Helical" evidence="6">
    <location>
        <begin position="161"/>
        <end position="182"/>
    </location>
</feature>
<evidence type="ECO:0000256" key="1">
    <source>
        <dbReference type="ARBA" id="ARBA00004651"/>
    </source>
</evidence>
<dbReference type="AlphaFoldDB" id="A0A849BV02"/>
<keyword evidence="4 6" id="KW-1133">Transmembrane helix</keyword>
<keyword evidence="5 6" id="KW-0472">Membrane</keyword>
<evidence type="ECO:0000256" key="4">
    <source>
        <dbReference type="ARBA" id="ARBA00022989"/>
    </source>
</evidence>
<evidence type="ECO:0000313" key="8">
    <source>
        <dbReference type="Proteomes" id="UP000555552"/>
    </source>
</evidence>
<dbReference type="Proteomes" id="UP000555552">
    <property type="component" value="Unassembled WGS sequence"/>
</dbReference>
<name>A0A849BV02_9ACTN</name>
<reference evidence="7 8" key="1">
    <citation type="submission" date="2020-05" db="EMBL/GenBank/DDBJ databases">
        <title>MicrobeNet Type strains.</title>
        <authorList>
            <person name="Nicholson A.C."/>
        </authorList>
    </citation>
    <scope>NUCLEOTIDE SEQUENCE [LARGE SCALE GENOMIC DNA]</scope>
    <source>
        <strain evidence="7 8">JCM 14547</strain>
    </source>
</reference>
<feature type="transmembrane region" description="Helical" evidence="6">
    <location>
        <begin position="47"/>
        <end position="73"/>
    </location>
</feature>
<evidence type="ECO:0000256" key="6">
    <source>
        <dbReference type="SAM" id="Phobius"/>
    </source>
</evidence>
<evidence type="ECO:0000256" key="5">
    <source>
        <dbReference type="ARBA" id="ARBA00023136"/>
    </source>
</evidence>